<proteinExistence type="predicted"/>
<dbReference type="EMBL" id="NIDE01000019">
    <property type="protein sequence ID" value="OWK35160.1"/>
    <property type="molecule type" value="Genomic_DNA"/>
</dbReference>
<keyword evidence="2" id="KW-1185">Reference proteome</keyword>
<reference evidence="2" key="1">
    <citation type="submission" date="2017-06" db="EMBL/GenBank/DDBJ databases">
        <title>Genome analysis of Fimbriiglobus ruber SP5, the first member of the order Planctomycetales with confirmed chitinolytic capability.</title>
        <authorList>
            <person name="Ravin N.V."/>
            <person name="Rakitin A.L."/>
            <person name="Ivanova A.A."/>
            <person name="Beletsky A.V."/>
            <person name="Kulichevskaya I.S."/>
            <person name="Mardanov A.V."/>
            <person name="Dedysh S.N."/>
        </authorList>
    </citation>
    <scope>NUCLEOTIDE SEQUENCE [LARGE SCALE GENOMIC DNA]</scope>
    <source>
        <strain evidence="2">SP5</strain>
    </source>
</reference>
<organism evidence="1 2">
    <name type="scientific">Fimbriiglobus ruber</name>
    <dbReference type="NCBI Taxonomy" id="1908690"/>
    <lineage>
        <taxon>Bacteria</taxon>
        <taxon>Pseudomonadati</taxon>
        <taxon>Planctomycetota</taxon>
        <taxon>Planctomycetia</taxon>
        <taxon>Gemmatales</taxon>
        <taxon>Gemmataceae</taxon>
        <taxon>Fimbriiglobus</taxon>
    </lineage>
</organism>
<evidence type="ECO:0000313" key="2">
    <source>
        <dbReference type="Proteomes" id="UP000214646"/>
    </source>
</evidence>
<evidence type="ECO:0000313" key="1">
    <source>
        <dbReference type="EMBL" id="OWK35160.1"/>
    </source>
</evidence>
<sequence>MIGRIEKMRAARGEPFWNAEHIAQAKQLRSAGKTLKEIAKEIGGKATEAGVGYALYKK</sequence>
<gene>
    <name evidence="1" type="ORF">FRUB_10002</name>
</gene>
<dbReference type="AlphaFoldDB" id="A0A225D0N3"/>
<name>A0A225D0N3_9BACT</name>
<protein>
    <submittedName>
        <fullName evidence="1">Uncharacterized protein</fullName>
    </submittedName>
</protein>
<comment type="caution">
    <text evidence="1">The sequence shown here is derived from an EMBL/GenBank/DDBJ whole genome shotgun (WGS) entry which is preliminary data.</text>
</comment>
<dbReference type="Proteomes" id="UP000214646">
    <property type="component" value="Unassembled WGS sequence"/>
</dbReference>
<accession>A0A225D0N3</accession>